<name>A0A3D8IUS7_9HELI</name>
<dbReference type="PANTHER" id="PTHR43478">
    <property type="entry name" value="NA+/H+ ANTIPORTER-RELATED"/>
    <property type="match status" value="1"/>
</dbReference>
<dbReference type="EMBL" id="NXLU01000004">
    <property type="protein sequence ID" value="RDU69037.1"/>
    <property type="molecule type" value="Genomic_DNA"/>
</dbReference>
<keyword evidence="5 6" id="KW-0472">Membrane</keyword>
<evidence type="ECO:0000256" key="1">
    <source>
        <dbReference type="ARBA" id="ARBA00004651"/>
    </source>
</evidence>
<feature type="transmembrane region" description="Helical" evidence="6">
    <location>
        <begin position="9"/>
        <end position="36"/>
    </location>
</feature>
<comment type="caution">
    <text evidence="8">The sequence shown here is derived from an EMBL/GenBank/DDBJ whole genome shotgun (WGS) entry which is preliminary data.</text>
</comment>
<proteinExistence type="predicted"/>
<dbReference type="GO" id="GO:0005886">
    <property type="term" value="C:plasma membrane"/>
    <property type="evidence" value="ECO:0007669"/>
    <property type="project" value="UniProtKB-SubCell"/>
</dbReference>
<feature type="transmembrane region" description="Helical" evidence="6">
    <location>
        <begin position="152"/>
        <end position="174"/>
    </location>
</feature>
<evidence type="ECO:0000256" key="3">
    <source>
        <dbReference type="ARBA" id="ARBA00022692"/>
    </source>
</evidence>
<keyword evidence="2" id="KW-1003">Cell membrane</keyword>
<keyword evidence="4 6" id="KW-1133">Transmembrane helix</keyword>
<comment type="subcellular location">
    <subcellularLocation>
        <location evidence="1">Cell membrane</location>
        <topology evidence="1">Multi-pass membrane protein</topology>
    </subcellularLocation>
</comment>
<feature type="domain" description="Na+/H+ antiporter NhaC-like C-terminal" evidence="7">
    <location>
        <begin position="157"/>
        <end position="452"/>
    </location>
</feature>
<evidence type="ECO:0000256" key="5">
    <source>
        <dbReference type="ARBA" id="ARBA00023136"/>
    </source>
</evidence>
<feature type="transmembrane region" description="Helical" evidence="6">
    <location>
        <begin position="346"/>
        <end position="363"/>
    </location>
</feature>
<dbReference type="Proteomes" id="UP000257067">
    <property type="component" value="Unassembled WGS sequence"/>
</dbReference>
<feature type="transmembrane region" description="Helical" evidence="6">
    <location>
        <begin position="186"/>
        <end position="211"/>
    </location>
</feature>
<dbReference type="PANTHER" id="PTHR43478:SF1">
    <property type="entry name" value="NA+_H+ ANTIPORTER NHAC-LIKE C-TERMINAL DOMAIN-CONTAINING PROTEIN"/>
    <property type="match status" value="1"/>
</dbReference>
<evidence type="ECO:0000313" key="9">
    <source>
        <dbReference type="Proteomes" id="UP000257067"/>
    </source>
</evidence>
<evidence type="ECO:0000313" key="8">
    <source>
        <dbReference type="EMBL" id="RDU69037.1"/>
    </source>
</evidence>
<protein>
    <recommendedName>
        <fullName evidence="7">Na+/H+ antiporter NhaC-like C-terminal domain-containing protein</fullName>
    </recommendedName>
</protein>
<dbReference type="Pfam" id="PF03553">
    <property type="entry name" value="Na_H_antiporter"/>
    <property type="match status" value="1"/>
</dbReference>
<dbReference type="AlphaFoldDB" id="A0A3D8IUS7"/>
<keyword evidence="9" id="KW-1185">Reference proteome</keyword>
<evidence type="ECO:0000256" key="2">
    <source>
        <dbReference type="ARBA" id="ARBA00022475"/>
    </source>
</evidence>
<organism evidence="8 9">
    <name type="scientific">Helicobacter cholecystus</name>
    <dbReference type="NCBI Taxonomy" id="45498"/>
    <lineage>
        <taxon>Bacteria</taxon>
        <taxon>Pseudomonadati</taxon>
        <taxon>Campylobacterota</taxon>
        <taxon>Epsilonproteobacteria</taxon>
        <taxon>Campylobacterales</taxon>
        <taxon>Helicobacteraceae</taxon>
        <taxon>Helicobacter</taxon>
    </lineage>
</organism>
<evidence type="ECO:0000259" key="7">
    <source>
        <dbReference type="Pfam" id="PF03553"/>
    </source>
</evidence>
<keyword evidence="3 6" id="KW-0812">Transmembrane</keyword>
<reference evidence="8 9" key="1">
    <citation type="submission" date="2018-04" db="EMBL/GenBank/DDBJ databases">
        <title>Novel Campyloabacter and Helicobacter Species and Strains.</title>
        <authorList>
            <person name="Mannion A.J."/>
            <person name="Shen Z."/>
            <person name="Fox J.G."/>
        </authorList>
    </citation>
    <scope>NUCLEOTIDE SEQUENCE [LARGE SCALE GENOMIC DNA]</scope>
    <source>
        <strain evidence="8 9">ATCC 700242</strain>
    </source>
</reference>
<feature type="transmembrane region" description="Helical" evidence="6">
    <location>
        <begin position="231"/>
        <end position="253"/>
    </location>
</feature>
<sequence>MYLPLLSPLCVIVCIFFFRNVFLSLILGLLSGAIIFNLSHLQDIPLYLAYKFRDIFYSNSQIHWDKLYVMGFLLFLGVFGEIITKNGGVEAFGIWIKKHIKKAKSAELALFGTGLILFIDGCFNAVVLGAIAKPLHKIYSISKKRLAYIVDSTSSPVCVIVPFSSWGAYIVGILQSNLEKGENAFLIFLQSIAFNFYAWLTLICVLAIILFSKNTPNSTSHTSSNTPSSPLLLIVPFFSLLLCILALIVYDGFRKTHTLSVMHILGSADIGRALFQGGGIALILSSLISLPSLSISGLLSAIKVGIKNMLPVIAILLLAWVLGPVLKQDLQIASLLSSLFFENFSLQYSFLLPAFLFLLSMLISFSTGTSWGCFAIMLPIGIDLSLQSGGNIALAIASVLSGSVYGDHTSAISDTTILSASSTGCSLDAHFKNQIFYAGLCAIASLGAFLSFSWNSSLILSYIIGLFLLLPILFLRRKRMA</sequence>
<dbReference type="InterPro" id="IPR018461">
    <property type="entry name" value="Na/H_Antiport_NhaC-like_C"/>
</dbReference>
<feature type="transmembrane region" description="Helical" evidence="6">
    <location>
        <begin position="435"/>
        <end position="452"/>
    </location>
</feature>
<feature type="transmembrane region" description="Helical" evidence="6">
    <location>
        <begin position="274"/>
        <end position="302"/>
    </location>
</feature>
<feature type="transmembrane region" description="Helical" evidence="6">
    <location>
        <begin position="458"/>
        <end position="475"/>
    </location>
</feature>
<feature type="transmembrane region" description="Helical" evidence="6">
    <location>
        <begin position="67"/>
        <end position="87"/>
    </location>
</feature>
<dbReference type="OrthoDB" id="9762978at2"/>
<evidence type="ECO:0000256" key="4">
    <source>
        <dbReference type="ARBA" id="ARBA00022989"/>
    </source>
</evidence>
<accession>A0A3D8IUS7</accession>
<feature type="transmembrane region" description="Helical" evidence="6">
    <location>
        <begin position="108"/>
        <end position="132"/>
    </location>
</feature>
<dbReference type="RefSeq" id="WP_104724676.1">
    <property type="nucleotide sequence ID" value="NZ_FZNE01000004.1"/>
</dbReference>
<gene>
    <name evidence="8" type="ORF">CQA62_04160</name>
</gene>
<feature type="transmembrane region" description="Helical" evidence="6">
    <location>
        <begin position="308"/>
        <end position="326"/>
    </location>
</feature>
<evidence type="ECO:0000256" key="6">
    <source>
        <dbReference type="SAM" id="Phobius"/>
    </source>
</evidence>